<dbReference type="EMBL" id="MZ130476">
    <property type="protein sequence ID" value="QWM89255.1"/>
    <property type="molecule type" value="Genomic_DNA"/>
</dbReference>
<dbReference type="Pfam" id="PF11133">
    <property type="entry name" value="Phage_head_fibr"/>
    <property type="match status" value="1"/>
</dbReference>
<gene>
    <name evidence="6" type="primary">gp_15356</name>
</gene>
<evidence type="ECO:0000313" key="7">
    <source>
        <dbReference type="Proteomes" id="UP000827429"/>
    </source>
</evidence>
<dbReference type="KEGG" id="vg:75691326"/>
<dbReference type="Gene3D" id="6.10.140.1630">
    <property type="match status" value="1"/>
</dbReference>
<evidence type="ECO:0000256" key="4">
    <source>
        <dbReference type="ARBA" id="ARBA00022844"/>
    </source>
</evidence>
<keyword evidence="2" id="KW-0945">Host-virus interaction</keyword>
<dbReference type="GeneID" id="75691326"/>
<evidence type="ECO:0000256" key="5">
    <source>
        <dbReference type="ARBA" id="ARBA00023296"/>
    </source>
</evidence>
<evidence type="ECO:0000256" key="2">
    <source>
        <dbReference type="ARBA" id="ARBA00022581"/>
    </source>
</evidence>
<keyword evidence="5" id="KW-1160">Virus entry into host cell</keyword>
<dbReference type="Proteomes" id="UP000827429">
    <property type="component" value="Segment"/>
</dbReference>
<protein>
    <submittedName>
        <fullName evidence="6">Head fiber protein</fullName>
    </submittedName>
</protein>
<dbReference type="GO" id="GO:0046718">
    <property type="term" value="P:symbiont entry into host cell"/>
    <property type="evidence" value="ECO:0007669"/>
    <property type="project" value="UniProtKB-KW"/>
</dbReference>
<accession>A0AAE7S075</accession>
<reference evidence="6 7" key="1">
    <citation type="submission" date="2021-04" db="EMBL/GenBank/DDBJ databases">
        <authorList>
            <person name="Shkoporov A.N."/>
            <person name="Stockdale S.R."/>
            <person name="Guerin E."/>
            <person name="Ross R.P."/>
            <person name="Hill C."/>
        </authorList>
    </citation>
    <scope>NUCLEOTIDE SEQUENCE [LARGE SCALE GENOMIC DNA]</scope>
    <source>
        <strain evidence="7">cr123_1</strain>
    </source>
</reference>
<dbReference type="InterPro" id="IPR022741">
    <property type="entry name" value="Phage_B103_Gp8"/>
</dbReference>
<organism evidence="6 7">
    <name type="scientific">uncultured phage cr123_1</name>
    <dbReference type="NCBI Taxonomy" id="2986401"/>
    <lineage>
        <taxon>Viruses</taxon>
        <taxon>Duplodnaviria</taxon>
        <taxon>Heunggongvirae</taxon>
        <taxon>Uroviricota</taxon>
        <taxon>Caudoviricetes</taxon>
        <taxon>Crassvirales</taxon>
        <taxon>Intestiviridae</taxon>
        <taxon>Crudevirinae</taxon>
        <taxon>Delmidovirus</taxon>
        <taxon>Delmidovirus copri</taxon>
    </lineage>
</organism>
<keyword evidence="4" id="KW-0946">Virion</keyword>
<dbReference type="GO" id="GO:0019062">
    <property type="term" value="P:virion attachment to host cell"/>
    <property type="evidence" value="ECO:0007669"/>
    <property type="project" value="UniProtKB-KW"/>
</dbReference>
<name>A0AAE7S075_9CAUD</name>
<evidence type="ECO:0000256" key="3">
    <source>
        <dbReference type="ARBA" id="ARBA00022804"/>
    </source>
</evidence>
<evidence type="ECO:0000313" key="6">
    <source>
        <dbReference type="EMBL" id="QWM89255.1"/>
    </source>
</evidence>
<dbReference type="GO" id="GO:0044423">
    <property type="term" value="C:virion component"/>
    <property type="evidence" value="ECO:0007669"/>
    <property type="project" value="UniProtKB-KW"/>
</dbReference>
<comment type="subcellular location">
    <subcellularLocation>
        <location evidence="1">Virion</location>
    </subcellularLocation>
</comment>
<sequence>MDKLKKVNIWRFVEGLNIDLKRKQLIGKLIEEIVDASIEGVPAASNDNIGGIKTGYTQNGKNYPVSLDENKKAYVNVPWSDTNTTYEIMGGATSTINGKAGLVPGAAAGQQTRYLRADGQWMTPPNQTYSKATADALGLVKIGYTANGKNYPILLDADGKMYVAVSWTDTKYTLPAATSAALGGVKQGAAVAAVAVDADAATIAAKVNELIASLKAAGVIA</sequence>
<evidence type="ECO:0000256" key="1">
    <source>
        <dbReference type="ARBA" id="ARBA00004328"/>
    </source>
</evidence>
<keyword evidence="3" id="KW-1161">Viral attachment to host cell</keyword>
<keyword evidence="7" id="KW-1185">Reference proteome</keyword>
<proteinExistence type="predicted"/>
<dbReference type="RefSeq" id="YP_010358827.1">
    <property type="nucleotide sequence ID" value="NC_062766.1"/>
</dbReference>